<organism evidence="2 3">
    <name type="scientific">Pelobates cultripes</name>
    <name type="common">Western spadefoot toad</name>
    <dbReference type="NCBI Taxonomy" id="61616"/>
    <lineage>
        <taxon>Eukaryota</taxon>
        <taxon>Metazoa</taxon>
        <taxon>Chordata</taxon>
        <taxon>Craniata</taxon>
        <taxon>Vertebrata</taxon>
        <taxon>Euteleostomi</taxon>
        <taxon>Amphibia</taxon>
        <taxon>Batrachia</taxon>
        <taxon>Anura</taxon>
        <taxon>Pelobatoidea</taxon>
        <taxon>Pelobatidae</taxon>
        <taxon>Pelobates</taxon>
    </lineage>
</organism>
<reference evidence="2" key="1">
    <citation type="submission" date="2022-03" db="EMBL/GenBank/DDBJ databases">
        <authorList>
            <person name="Alioto T."/>
            <person name="Alioto T."/>
            <person name="Gomez Garrido J."/>
        </authorList>
    </citation>
    <scope>NUCLEOTIDE SEQUENCE</scope>
</reference>
<name>A0AAD1R2Q1_PELCU</name>
<dbReference type="Proteomes" id="UP001295444">
    <property type="component" value="Chromosome 01"/>
</dbReference>
<keyword evidence="1" id="KW-0472">Membrane</keyword>
<sequence>TIQSIHPENDDLYQAFPYENISLPYISSDEKIPHPINITTNVVGEILSMKQIIIRRGLAVVSAVTTLIIGILVKYLVNSR</sequence>
<keyword evidence="1" id="KW-1133">Transmembrane helix</keyword>
<keyword evidence="3" id="KW-1185">Reference proteome</keyword>
<protein>
    <submittedName>
        <fullName evidence="2">Uncharacterized protein</fullName>
    </submittedName>
</protein>
<feature type="non-terminal residue" evidence="2">
    <location>
        <position position="1"/>
    </location>
</feature>
<gene>
    <name evidence="2" type="ORF">PECUL_23A062384</name>
</gene>
<evidence type="ECO:0000313" key="2">
    <source>
        <dbReference type="EMBL" id="CAH2222675.1"/>
    </source>
</evidence>
<evidence type="ECO:0000256" key="1">
    <source>
        <dbReference type="SAM" id="Phobius"/>
    </source>
</evidence>
<keyword evidence="1" id="KW-0812">Transmembrane</keyword>
<dbReference type="AlphaFoldDB" id="A0AAD1R2Q1"/>
<proteinExistence type="predicted"/>
<evidence type="ECO:0000313" key="3">
    <source>
        <dbReference type="Proteomes" id="UP001295444"/>
    </source>
</evidence>
<feature type="transmembrane region" description="Helical" evidence="1">
    <location>
        <begin position="57"/>
        <end position="77"/>
    </location>
</feature>
<dbReference type="EMBL" id="OW240912">
    <property type="protein sequence ID" value="CAH2222675.1"/>
    <property type="molecule type" value="Genomic_DNA"/>
</dbReference>
<accession>A0AAD1R2Q1</accession>